<dbReference type="GO" id="GO:0022857">
    <property type="term" value="F:transmembrane transporter activity"/>
    <property type="evidence" value="ECO:0007669"/>
    <property type="project" value="TreeGrafter"/>
</dbReference>
<dbReference type="GO" id="GO:0005886">
    <property type="term" value="C:plasma membrane"/>
    <property type="evidence" value="ECO:0007669"/>
    <property type="project" value="TreeGrafter"/>
</dbReference>
<dbReference type="InterPro" id="IPR017871">
    <property type="entry name" value="ABC_transporter-like_CS"/>
</dbReference>
<sequence>MAVRYPETQYSLSRWKCCLKLTVSSFSHERSGAPNPTGNRILIYHLRDVVKTREAEGVAFRLRVPSLQIAMGEKVALIGESGSGKSTLLDMLSMTLKPSEIGSFRFRPGPGTEPVDISEHWRKNRLNRLGDLRRQRIGYVMQTGGLLPYLTVRENIGLSRRLLNMPGDEIIEELAGNLGIRRHLDKLPHLLSVGERQRVAIGRALAHRPSIVIADEPTASLDPIAAEKIMSLFIELVDELNITVIIASHAWRHINRLGLRHLSHVTQREENGHTTETVVSG</sequence>
<dbReference type="InterPro" id="IPR015854">
    <property type="entry name" value="ABC_transpr_LolD-like"/>
</dbReference>
<dbReference type="GO" id="GO:0016887">
    <property type="term" value="F:ATP hydrolysis activity"/>
    <property type="evidence" value="ECO:0007669"/>
    <property type="project" value="InterPro"/>
</dbReference>
<evidence type="ECO:0000313" key="5">
    <source>
        <dbReference type="EMBL" id="RDH81920.1"/>
    </source>
</evidence>
<reference evidence="5 6" key="1">
    <citation type="journal article" date="2018" name="ISME J.">
        <title>Endosymbiont genomes yield clues of tubeworm success.</title>
        <authorList>
            <person name="Li Y."/>
            <person name="Liles M.R."/>
            <person name="Halanych K.M."/>
        </authorList>
    </citation>
    <scope>NUCLEOTIDE SEQUENCE [LARGE SCALE GENOMIC DNA]</scope>
    <source>
        <strain evidence="5">A1462</strain>
    </source>
</reference>
<evidence type="ECO:0000256" key="1">
    <source>
        <dbReference type="ARBA" id="ARBA00005417"/>
    </source>
</evidence>
<evidence type="ECO:0000259" key="4">
    <source>
        <dbReference type="PROSITE" id="PS50893"/>
    </source>
</evidence>
<dbReference type="PROSITE" id="PS00211">
    <property type="entry name" value="ABC_TRANSPORTER_1"/>
    <property type="match status" value="1"/>
</dbReference>
<evidence type="ECO:0000313" key="6">
    <source>
        <dbReference type="Proteomes" id="UP000254771"/>
    </source>
</evidence>
<dbReference type="SMART" id="SM00382">
    <property type="entry name" value="AAA"/>
    <property type="match status" value="1"/>
</dbReference>
<dbReference type="GO" id="GO:0005524">
    <property type="term" value="F:ATP binding"/>
    <property type="evidence" value="ECO:0007669"/>
    <property type="project" value="UniProtKB-KW"/>
</dbReference>
<dbReference type="InterPro" id="IPR003439">
    <property type="entry name" value="ABC_transporter-like_ATP-bd"/>
</dbReference>
<dbReference type="InterPro" id="IPR003593">
    <property type="entry name" value="AAA+_ATPase"/>
</dbReference>
<comment type="caution">
    <text evidence="5">The sequence shown here is derived from an EMBL/GenBank/DDBJ whole genome shotgun (WGS) entry which is preliminary data.</text>
</comment>
<dbReference type="InterPro" id="IPR027417">
    <property type="entry name" value="P-loop_NTPase"/>
</dbReference>
<dbReference type="AlphaFoldDB" id="A0A370DBF9"/>
<dbReference type="GO" id="GO:0044874">
    <property type="term" value="P:lipoprotein localization to outer membrane"/>
    <property type="evidence" value="ECO:0007669"/>
    <property type="project" value="TreeGrafter"/>
</dbReference>
<accession>A0A370DBF9</accession>
<organism evidence="5 6">
    <name type="scientific">endosymbiont of Escarpia spicata</name>
    <dbReference type="NCBI Taxonomy" id="2200908"/>
    <lineage>
        <taxon>Bacteria</taxon>
        <taxon>Pseudomonadati</taxon>
        <taxon>Pseudomonadota</taxon>
        <taxon>Gammaproteobacteria</taxon>
        <taxon>sulfur-oxidizing symbionts</taxon>
    </lineage>
</organism>
<comment type="similarity">
    <text evidence="1">Belongs to the ABC transporter superfamily.</text>
</comment>
<dbReference type="SUPFAM" id="SSF52540">
    <property type="entry name" value="P-loop containing nucleoside triphosphate hydrolases"/>
    <property type="match status" value="1"/>
</dbReference>
<name>A0A370DBF9_9GAMM</name>
<keyword evidence="2" id="KW-0547">Nucleotide-binding</keyword>
<dbReference type="PROSITE" id="PS50893">
    <property type="entry name" value="ABC_TRANSPORTER_2"/>
    <property type="match status" value="1"/>
</dbReference>
<dbReference type="Pfam" id="PF00005">
    <property type="entry name" value="ABC_tran"/>
    <property type="match status" value="1"/>
</dbReference>
<dbReference type="GO" id="GO:0089705">
    <property type="term" value="P:protein localization to outer membrane"/>
    <property type="evidence" value="ECO:0007669"/>
    <property type="project" value="TreeGrafter"/>
</dbReference>
<evidence type="ECO:0000256" key="3">
    <source>
        <dbReference type="ARBA" id="ARBA00022840"/>
    </source>
</evidence>
<gene>
    <name evidence="5" type="ORF">DIZ78_15850</name>
</gene>
<keyword evidence="3 5" id="KW-0067">ATP-binding</keyword>
<keyword evidence="6" id="KW-1185">Reference proteome</keyword>
<dbReference type="PANTHER" id="PTHR24220">
    <property type="entry name" value="IMPORT ATP-BINDING PROTEIN"/>
    <property type="match status" value="1"/>
</dbReference>
<feature type="domain" description="ABC transporter" evidence="4">
    <location>
        <begin position="44"/>
        <end position="281"/>
    </location>
</feature>
<dbReference type="Proteomes" id="UP000254771">
    <property type="component" value="Unassembled WGS sequence"/>
</dbReference>
<evidence type="ECO:0000256" key="2">
    <source>
        <dbReference type="ARBA" id="ARBA00022741"/>
    </source>
</evidence>
<proteinExistence type="inferred from homology"/>
<dbReference type="EMBL" id="QFXE01000021">
    <property type="protein sequence ID" value="RDH81920.1"/>
    <property type="molecule type" value="Genomic_DNA"/>
</dbReference>
<protein>
    <submittedName>
        <fullName evidence="5">ABC transporter ATP-binding protein</fullName>
    </submittedName>
</protein>
<dbReference type="Gene3D" id="3.40.50.300">
    <property type="entry name" value="P-loop containing nucleotide triphosphate hydrolases"/>
    <property type="match status" value="1"/>
</dbReference>
<dbReference type="PANTHER" id="PTHR24220:SF689">
    <property type="entry name" value="LIPOPROTEIN-RELEASING SYSTEM ATP-BINDING PROTEIN LOLD"/>
    <property type="match status" value="1"/>
</dbReference>